<keyword evidence="3 6" id="KW-0812">Transmembrane</keyword>
<evidence type="ECO:0000256" key="5">
    <source>
        <dbReference type="ARBA" id="ARBA00023136"/>
    </source>
</evidence>
<feature type="transmembrane region" description="Helical" evidence="6">
    <location>
        <begin position="47"/>
        <end position="69"/>
    </location>
</feature>
<dbReference type="EMBL" id="CP042425">
    <property type="protein sequence ID" value="QEL13323.1"/>
    <property type="molecule type" value="Genomic_DNA"/>
</dbReference>
<evidence type="ECO:0008006" key="9">
    <source>
        <dbReference type="Google" id="ProtNLM"/>
    </source>
</evidence>
<proteinExistence type="predicted"/>
<accession>A0A5C1A4R4</accession>
<dbReference type="KEGG" id="lrs:PX52LOC_00177"/>
<evidence type="ECO:0000256" key="6">
    <source>
        <dbReference type="SAM" id="Phobius"/>
    </source>
</evidence>
<dbReference type="InterPro" id="IPR022781">
    <property type="entry name" value="Flagellar_biosynth_FliO"/>
</dbReference>
<evidence type="ECO:0000313" key="7">
    <source>
        <dbReference type="EMBL" id="QEL13323.1"/>
    </source>
</evidence>
<protein>
    <recommendedName>
        <fullName evidence="9">Flagellar biosynthesis protein FliO</fullName>
    </recommendedName>
</protein>
<feature type="transmembrane region" description="Helical" evidence="6">
    <location>
        <begin position="14"/>
        <end position="32"/>
    </location>
</feature>
<gene>
    <name evidence="7" type="ORF">PX52LOC_00177</name>
</gene>
<keyword evidence="2" id="KW-1003">Cell membrane</keyword>
<keyword evidence="8" id="KW-1185">Reference proteome</keyword>
<dbReference type="Proteomes" id="UP000324974">
    <property type="component" value="Chromosome"/>
</dbReference>
<comment type="subcellular location">
    <subcellularLocation>
        <location evidence="1">Cell membrane</location>
    </subcellularLocation>
</comment>
<dbReference type="OrthoDB" id="292765at2"/>
<organism evidence="7 8">
    <name type="scientific">Limnoglobus roseus</name>
    <dbReference type="NCBI Taxonomy" id="2598579"/>
    <lineage>
        <taxon>Bacteria</taxon>
        <taxon>Pseudomonadati</taxon>
        <taxon>Planctomycetota</taxon>
        <taxon>Planctomycetia</taxon>
        <taxon>Gemmatales</taxon>
        <taxon>Gemmataceae</taxon>
        <taxon>Limnoglobus</taxon>
    </lineage>
</organism>
<reference evidence="8" key="1">
    <citation type="submission" date="2019-08" db="EMBL/GenBank/DDBJ databases">
        <title>Limnoglobus roseus gen. nov., sp. nov., a novel freshwater planctomycete with a giant genome from the family Gemmataceae.</title>
        <authorList>
            <person name="Kulichevskaya I.S."/>
            <person name="Naumoff D.G."/>
            <person name="Miroshnikov K."/>
            <person name="Ivanova A."/>
            <person name="Philippov D.A."/>
            <person name="Hakobyan A."/>
            <person name="Rijpstra I.C."/>
            <person name="Sinninghe Damste J.S."/>
            <person name="Liesack W."/>
            <person name="Dedysh S.N."/>
        </authorList>
    </citation>
    <scope>NUCLEOTIDE SEQUENCE [LARGE SCALE GENOMIC DNA]</scope>
    <source>
        <strain evidence="8">PX52</strain>
    </source>
</reference>
<keyword evidence="4 6" id="KW-1133">Transmembrane helix</keyword>
<evidence type="ECO:0000313" key="8">
    <source>
        <dbReference type="Proteomes" id="UP000324974"/>
    </source>
</evidence>
<dbReference type="RefSeq" id="WP_149108302.1">
    <property type="nucleotide sequence ID" value="NZ_CP042425.1"/>
</dbReference>
<dbReference type="Pfam" id="PF04347">
    <property type="entry name" value="FliO"/>
    <property type="match status" value="1"/>
</dbReference>
<name>A0A5C1A4R4_9BACT</name>
<dbReference type="GO" id="GO:0016020">
    <property type="term" value="C:membrane"/>
    <property type="evidence" value="ECO:0007669"/>
    <property type="project" value="InterPro"/>
</dbReference>
<dbReference type="AlphaFoldDB" id="A0A5C1A4R4"/>
<dbReference type="GO" id="GO:0044781">
    <property type="term" value="P:bacterial-type flagellum organization"/>
    <property type="evidence" value="ECO:0007669"/>
    <property type="project" value="InterPro"/>
</dbReference>
<sequence length="140" mass="14252">MAPTPVAKPAPNKLVPIGVAVVVAGFVLPQLIGGSPSPTPATNAPDYVGFLLKMLLGLGVLAGACVVFVRWKKPGPVATGNMEILATVTLASRGLVHLVRAGDRRLLIGVDHAGVKAVTELPGPLPSTVVGPFRLSPEAV</sequence>
<evidence type="ECO:0000256" key="2">
    <source>
        <dbReference type="ARBA" id="ARBA00022475"/>
    </source>
</evidence>
<evidence type="ECO:0000256" key="3">
    <source>
        <dbReference type="ARBA" id="ARBA00022692"/>
    </source>
</evidence>
<keyword evidence="5 6" id="KW-0472">Membrane</keyword>
<evidence type="ECO:0000256" key="4">
    <source>
        <dbReference type="ARBA" id="ARBA00022989"/>
    </source>
</evidence>
<evidence type="ECO:0000256" key="1">
    <source>
        <dbReference type="ARBA" id="ARBA00004236"/>
    </source>
</evidence>